<sequence length="181" mass="20980">MTELNMNAGHFVENYFDERPVIFEEALRNNFLSWDEISEAIYICESVTQWPRLNRGGFFDESKYIENCGESGQVRRRLDKSALYDELCNGTTLVFNRMELASYKVRLIYKAISRFVGEHAVANGCITFGKDGSFGKHWGTQYDLIKYIIDWISRNKMEVNDITMYNAMSDFNNQGNEADGQ</sequence>
<dbReference type="KEGG" id="bct:GEM_0032"/>
<dbReference type="EMBL" id="CP003774">
    <property type="protein sequence ID" value="AFQ46493.1"/>
    <property type="molecule type" value="Genomic_DNA"/>
</dbReference>
<proteinExistence type="predicted"/>
<evidence type="ECO:0000313" key="1">
    <source>
        <dbReference type="EMBL" id="AFQ46493.1"/>
    </source>
</evidence>
<name>A0A9W3JW78_BURCE</name>
<dbReference type="Proteomes" id="UP000032866">
    <property type="component" value="Chromosome 1"/>
</dbReference>
<evidence type="ECO:0000313" key="2">
    <source>
        <dbReference type="Proteomes" id="UP000032866"/>
    </source>
</evidence>
<protein>
    <submittedName>
        <fullName evidence="1">Cupin 4 family protein</fullName>
    </submittedName>
</protein>
<dbReference type="Gene3D" id="2.60.120.650">
    <property type="entry name" value="Cupin"/>
    <property type="match status" value="1"/>
</dbReference>
<gene>
    <name evidence="1" type="ORF">GEM_0032</name>
</gene>
<dbReference type="SUPFAM" id="SSF51197">
    <property type="entry name" value="Clavaminate synthase-like"/>
    <property type="match status" value="1"/>
</dbReference>
<dbReference type="RefSeq" id="WP_014895437.1">
    <property type="nucleotide sequence ID" value="NC_018513.1"/>
</dbReference>
<dbReference type="AlphaFoldDB" id="A0A9W3JW78"/>
<accession>A0A9W3JW78</accession>
<organism evidence="1 2">
    <name type="scientific">Burkholderia cepacia GG4</name>
    <dbReference type="NCBI Taxonomy" id="1009846"/>
    <lineage>
        <taxon>Bacteria</taxon>
        <taxon>Pseudomonadati</taxon>
        <taxon>Pseudomonadota</taxon>
        <taxon>Betaproteobacteria</taxon>
        <taxon>Burkholderiales</taxon>
        <taxon>Burkholderiaceae</taxon>
        <taxon>Burkholderia</taxon>
        <taxon>Burkholderia cepacia complex</taxon>
    </lineage>
</organism>
<reference evidence="1 2" key="1">
    <citation type="journal article" date="2012" name="J. Bacteriol.">
        <title>Complete Genome Sequence of Burkholderia sp. Strain GG4, a Betaproteobacterium That Reduces 3-Oxo-N-Acylhomoserine Lactones and Produces Different N-Acylhomoserine Lactones.</title>
        <authorList>
            <person name="Hong K.W."/>
            <person name="Koh C.L."/>
            <person name="Sam C.K."/>
            <person name="Yin W.F."/>
            <person name="Chan K.G."/>
        </authorList>
    </citation>
    <scope>NUCLEOTIDE SEQUENCE [LARGE SCALE GENOMIC DNA]</scope>
    <source>
        <strain evidence="1 2">GG4</strain>
    </source>
</reference>